<evidence type="ECO:0000259" key="7">
    <source>
        <dbReference type="PROSITE" id="PS50157"/>
    </source>
</evidence>
<feature type="compositionally biased region" description="Basic and acidic residues" evidence="6">
    <location>
        <begin position="424"/>
        <end position="433"/>
    </location>
</feature>
<keyword evidence="9" id="KW-1185">Reference proteome</keyword>
<dbReference type="GeneID" id="90076767"/>
<dbReference type="InterPro" id="IPR051580">
    <property type="entry name" value="ZnF-Chromatin_assoc"/>
</dbReference>
<feature type="region of interest" description="Disordered" evidence="6">
    <location>
        <begin position="380"/>
        <end position="433"/>
    </location>
</feature>
<dbReference type="Proteomes" id="UP001360560">
    <property type="component" value="Unassembled WGS sequence"/>
</dbReference>
<evidence type="ECO:0000256" key="1">
    <source>
        <dbReference type="ARBA" id="ARBA00022723"/>
    </source>
</evidence>
<feature type="region of interest" description="Disordered" evidence="6">
    <location>
        <begin position="72"/>
        <end position="110"/>
    </location>
</feature>
<dbReference type="AlphaFoldDB" id="A0AAV5QVD7"/>
<dbReference type="GO" id="GO:0008270">
    <property type="term" value="F:zinc ion binding"/>
    <property type="evidence" value="ECO:0007669"/>
    <property type="project" value="UniProtKB-KW"/>
</dbReference>
<feature type="compositionally biased region" description="Low complexity" evidence="6">
    <location>
        <begin position="77"/>
        <end position="110"/>
    </location>
</feature>
<feature type="compositionally biased region" description="Polar residues" evidence="6">
    <location>
        <begin position="412"/>
        <end position="421"/>
    </location>
</feature>
<evidence type="ECO:0000256" key="5">
    <source>
        <dbReference type="PROSITE-ProRule" id="PRU00042"/>
    </source>
</evidence>
<keyword evidence="1" id="KW-0479">Metal-binding</keyword>
<protein>
    <submittedName>
        <fullName evidence="8">Zinc-coordinating transcription factor</fullName>
    </submittedName>
</protein>
<organism evidence="8 9">
    <name type="scientific">Saccharomycopsis crataegensis</name>
    <dbReference type="NCBI Taxonomy" id="43959"/>
    <lineage>
        <taxon>Eukaryota</taxon>
        <taxon>Fungi</taxon>
        <taxon>Dikarya</taxon>
        <taxon>Ascomycota</taxon>
        <taxon>Saccharomycotina</taxon>
        <taxon>Saccharomycetes</taxon>
        <taxon>Saccharomycopsidaceae</taxon>
        <taxon>Saccharomycopsis</taxon>
    </lineage>
</organism>
<dbReference type="PANTHER" id="PTHR23057:SF0">
    <property type="entry name" value="JUXTAPOSED WITH ANOTHER ZINC FINGER PROTEIN 1"/>
    <property type="match status" value="1"/>
</dbReference>
<comment type="caution">
    <text evidence="8">The sequence shown here is derived from an EMBL/GenBank/DDBJ whole genome shotgun (WGS) entry which is preliminary data.</text>
</comment>
<dbReference type="RefSeq" id="XP_064855774.1">
    <property type="nucleotide sequence ID" value="XM_064999702.1"/>
</dbReference>
<dbReference type="PANTHER" id="PTHR23057">
    <property type="entry name" value="JUXTAPOSED WITH ANOTHER ZINC FINGER PROTEIN 1"/>
    <property type="match status" value="1"/>
</dbReference>
<feature type="compositionally biased region" description="Low complexity" evidence="6">
    <location>
        <begin position="380"/>
        <end position="411"/>
    </location>
</feature>
<reference evidence="8 9" key="1">
    <citation type="journal article" date="2023" name="Elife">
        <title>Identification of key yeast species and microbe-microbe interactions impacting larval growth of Drosophila in the wild.</title>
        <authorList>
            <person name="Mure A."/>
            <person name="Sugiura Y."/>
            <person name="Maeda R."/>
            <person name="Honda K."/>
            <person name="Sakurai N."/>
            <person name="Takahashi Y."/>
            <person name="Watada M."/>
            <person name="Katoh T."/>
            <person name="Gotoh A."/>
            <person name="Gotoh Y."/>
            <person name="Taniguchi I."/>
            <person name="Nakamura K."/>
            <person name="Hayashi T."/>
            <person name="Katayama T."/>
            <person name="Uemura T."/>
            <person name="Hattori Y."/>
        </authorList>
    </citation>
    <scope>NUCLEOTIDE SEQUENCE [LARGE SCALE GENOMIC DNA]</scope>
    <source>
        <strain evidence="8 9">SC-9</strain>
    </source>
</reference>
<dbReference type="SUPFAM" id="SSF57667">
    <property type="entry name" value="beta-beta-alpha zinc fingers"/>
    <property type="match status" value="1"/>
</dbReference>
<name>A0AAV5QVD7_9ASCO</name>
<sequence>MNSEFSVNIHPGATGDTEMFDFDFDTAMANDPPSFNHNSSSAMNVNNNNNDFDFGNQMTAPIDIAYQRSSPFGYRGQQQSQNTNNTNNNNNMSSNVNSNTNANHNNNNINNINQFLNNPRLRRESIAHTQGMGGVSFGSLTIGSWLKDEVLFHHNGVLNSNGNPSNQNNNQNNPTFNILGNLNNNQNNAMLNMNQDLMMTMSPPPVNYLPNLEADYCKDYSCCGDILPTLHDLLKHYEEAHISISPPSNDLVVNGDGQVTSNNSKNLKRSNDLMEAVSTNEVFLSNNANNNNHNNGSGIQVNNGVMNLDNNLLGNANNLDINQMQQPNNSNSLFTFNGSLGHQLNNIQDGSNVNNVLMKDNNNSNNNNNNIHQFGNYQLNSSNLSNNLSNQFSQNNQNMNMNNNSNNNANQTDIDLQTSGIKPNGDHSSNKNIKKDEDEEICIDDPARHLYVDGENRPFKCPVIGCDKTYKNQNGLKYHKAHGHQNQKLFENPDGTFSVIDPESNQPYPDGSFNLEKDKPFRCEVCGKRYKNLNGLKYHRGHSTH</sequence>
<dbReference type="SMART" id="SM00355">
    <property type="entry name" value="ZnF_C2H2"/>
    <property type="match status" value="3"/>
</dbReference>
<feature type="domain" description="C2H2-type" evidence="7">
    <location>
        <begin position="521"/>
        <end position="545"/>
    </location>
</feature>
<accession>A0AAV5QVD7</accession>
<evidence type="ECO:0000313" key="8">
    <source>
        <dbReference type="EMBL" id="GMM38779.1"/>
    </source>
</evidence>
<proteinExistence type="predicted"/>
<dbReference type="PROSITE" id="PS50157">
    <property type="entry name" value="ZINC_FINGER_C2H2_2"/>
    <property type="match status" value="2"/>
</dbReference>
<dbReference type="EMBL" id="BTFZ01000020">
    <property type="protein sequence ID" value="GMM38779.1"/>
    <property type="molecule type" value="Genomic_DNA"/>
</dbReference>
<dbReference type="InterPro" id="IPR013087">
    <property type="entry name" value="Znf_C2H2_type"/>
</dbReference>
<evidence type="ECO:0000256" key="4">
    <source>
        <dbReference type="ARBA" id="ARBA00022833"/>
    </source>
</evidence>
<dbReference type="GO" id="GO:0005634">
    <property type="term" value="C:nucleus"/>
    <property type="evidence" value="ECO:0007669"/>
    <property type="project" value="TreeGrafter"/>
</dbReference>
<keyword evidence="4" id="KW-0862">Zinc</keyword>
<keyword evidence="3 5" id="KW-0863">Zinc-finger</keyword>
<evidence type="ECO:0000256" key="2">
    <source>
        <dbReference type="ARBA" id="ARBA00022737"/>
    </source>
</evidence>
<evidence type="ECO:0000256" key="3">
    <source>
        <dbReference type="ARBA" id="ARBA00022771"/>
    </source>
</evidence>
<evidence type="ECO:0000256" key="6">
    <source>
        <dbReference type="SAM" id="MobiDB-lite"/>
    </source>
</evidence>
<feature type="domain" description="C2H2-type" evidence="7">
    <location>
        <begin position="459"/>
        <end position="489"/>
    </location>
</feature>
<keyword evidence="2" id="KW-0677">Repeat</keyword>
<dbReference type="PROSITE" id="PS00028">
    <property type="entry name" value="ZINC_FINGER_C2H2_1"/>
    <property type="match status" value="2"/>
</dbReference>
<evidence type="ECO:0000313" key="9">
    <source>
        <dbReference type="Proteomes" id="UP001360560"/>
    </source>
</evidence>
<dbReference type="Gene3D" id="3.30.160.60">
    <property type="entry name" value="Classic Zinc Finger"/>
    <property type="match status" value="1"/>
</dbReference>
<dbReference type="InterPro" id="IPR036236">
    <property type="entry name" value="Znf_C2H2_sf"/>
</dbReference>
<gene>
    <name evidence="8" type="ORF">DASC09_061180</name>
</gene>